<dbReference type="Proteomes" id="UP000472263">
    <property type="component" value="Chromosome 22"/>
</dbReference>
<evidence type="ECO:0000313" key="5">
    <source>
        <dbReference type="Ensembl" id="ENSMMDP00005022601.1"/>
    </source>
</evidence>
<evidence type="ECO:0000313" key="6">
    <source>
        <dbReference type="Proteomes" id="UP000472263"/>
    </source>
</evidence>
<keyword evidence="2" id="KW-1015">Disulfide bond</keyword>
<dbReference type="SMART" id="SM00034">
    <property type="entry name" value="CLECT"/>
    <property type="match status" value="1"/>
</dbReference>
<proteinExistence type="predicted"/>
<reference evidence="5" key="2">
    <citation type="submission" date="2025-08" db="UniProtKB">
        <authorList>
            <consortium name="Ensembl"/>
        </authorList>
    </citation>
    <scope>IDENTIFICATION</scope>
</reference>
<evidence type="ECO:0000259" key="4">
    <source>
        <dbReference type="PROSITE" id="PS50041"/>
    </source>
</evidence>
<dbReference type="CDD" id="cd03590">
    <property type="entry name" value="CLECT_DC-SIGN_like"/>
    <property type="match status" value="1"/>
</dbReference>
<dbReference type="PANTHER" id="PTHR22803">
    <property type="entry name" value="MANNOSE, PHOSPHOLIPASE, LECTIN RECEPTOR RELATED"/>
    <property type="match status" value="1"/>
</dbReference>
<reference evidence="5" key="1">
    <citation type="submission" date="2019-06" db="EMBL/GenBank/DDBJ databases">
        <authorList>
            <consortium name="Wellcome Sanger Institute Data Sharing"/>
        </authorList>
    </citation>
    <scope>NUCLEOTIDE SEQUENCE [LARGE SCALE GENOMIC DNA]</scope>
</reference>
<evidence type="ECO:0000256" key="3">
    <source>
        <dbReference type="SAM" id="Coils"/>
    </source>
</evidence>
<dbReference type="GeneTree" id="ENSGT01030000234575"/>
<dbReference type="Gene3D" id="3.10.100.10">
    <property type="entry name" value="Mannose-Binding Protein A, subunit A"/>
    <property type="match status" value="1"/>
</dbReference>
<gene>
    <name evidence="5" type="primary">LOC115354516</name>
</gene>
<dbReference type="PROSITE" id="PS00615">
    <property type="entry name" value="C_TYPE_LECTIN_1"/>
    <property type="match status" value="1"/>
</dbReference>
<dbReference type="InParanoid" id="A0A667YN53"/>
<dbReference type="InterPro" id="IPR016187">
    <property type="entry name" value="CTDL_fold"/>
</dbReference>
<dbReference type="PROSITE" id="PS50041">
    <property type="entry name" value="C_TYPE_LECTIN_2"/>
    <property type="match status" value="1"/>
</dbReference>
<sequence>MSMIRSGPNVRHYRLAAVSLGLLAVLLLTVDIGLGVYYNKLTDGNLYPYSGITRITSELTKLKLTYKVTTEAVAEAKKLVAKEIAQQEQTKWHLEQRKRSGDDYKVQMDKLQREIASLQSTIPLIRDGCRHCLPGWVFMNSKCYYFTFSNTFTRRSWQEARDNCKRQGADLAVIDSMEKQLAVSALLNDRAQTGLIGGFWIGLKDDQEEGTWRWLDGTVLAEGFWNDGEPNDSGHNEDCAATYPRANPAKSWNDAPCQHTLKWICEMPPLTVS</sequence>
<accession>A0A667YN53</accession>
<dbReference type="InterPro" id="IPR033989">
    <property type="entry name" value="CD209-like_CTLD"/>
</dbReference>
<keyword evidence="3" id="KW-0175">Coiled coil</keyword>
<dbReference type="AlphaFoldDB" id="A0A667YN53"/>
<dbReference type="InterPro" id="IPR001304">
    <property type="entry name" value="C-type_lectin-like"/>
</dbReference>
<dbReference type="SUPFAM" id="SSF56436">
    <property type="entry name" value="C-type lectin-like"/>
    <property type="match status" value="1"/>
</dbReference>
<reference evidence="5" key="3">
    <citation type="submission" date="2025-09" db="UniProtKB">
        <authorList>
            <consortium name="Ensembl"/>
        </authorList>
    </citation>
    <scope>IDENTIFICATION</scope>
</reference>
<organism evidence="5 6">
    <name type="scientific">Myripristis murdjan</name>
    <name type="common">pinecone soldierfish</name>
    <dbReference type="NCBI Taxonomy" id="586833"/>
    <lineage>
        <taxon>Eukaryota</taxon>
        <taxon>Metazoa</taxon>
        <taxon>Chordata</taxon>
        <taxon>Craniata</taxon>
        <taxon>Vertebrata</taxon>
        <taxon>Euteleostomi</taxon>
        <taxon>Actinopterygii</taxon>
        <taxon>Neopterygii</taxon>
        <taxon>Teleostei</taxon>
        <taxon>Neoteleostei</taxon>
        <taxon>Acanthomorphata</taxon>
        <taxon>Holocentriformes</taxon>
        <taxon>Holocentridae</taxon>
        <taxon>Myripristis</taxon>
    </lineage>
</organism>
<keyword evidence="1" id="KW-0430">Lectin</keyword>
<dbReference type="InterPro" id="IPR016186">
    <property type="entry name" value="C-type_lectin-like/link_sf"/>
</dbReference>
<feature type="domain" description="C-type lectin" evidence="4">
    <location>
        <begin position="139"/>
        <end position="266"/>
    </location>
</feature>
<dbReference type="Ensembl" id="ENSMMDT00005023099.1">
    <property type="protein sequence ID" value="ENSMMDP00005022601.1"/>
    <property type="gene ID" value="ENSMMDG00005010955.1"/>
</dbReference>
<dbReference type="Pfam" id="PF00059">
    <property type="entry name" value="Lectin_C"/>
    <property type="match status" value="1"/>
</dbReference>
<protein>
    <recommendedName>
        <fullName evidence="4">C-type lectin domain-containing protein</fullName>
    </recommendedName>
</protein>
<dbReference type="InterPro" id="IPR050111">
    <property type="entry name" value="C-type_lectin/snaclec_domain"/>
</dbReference>
<evidence type="ECO:0000256" key="1">
    <source>
        <dbReference type="ARBA" id="ARBA00022734"/>
    </source>
</evidence>
<keyword evidence="6" id="KW-1185">Reference proteome</keyword>
<dbReference type="GO" id="GO:0030246">
    <property type="term" value="F:carbohydrate binding"/>
    <property type="evidence" value="ECO:0007669"/>
    <property type="project" value="UniProtKB-KW"/>
</dbReference>
<name>A0A667YN53_9TELE</name>
<feature type="coiled-coil region" evidence="3">
    <location>
        <begin position="94"/>
        <end position="121"/>
    </location>
</feature>
<evidence type="ECO:0000256" key="2">
    <source>
        <dbReference type="ARBA" id="ARBA00023157"/>
    </source>
</evidence>
<dbReference type="InterPro" id="IPR018378">
    <property type="entry name" value="C-type_lectin_CS"/>
</dbReference>